<dbReference type="AlphaFoldDB" id="A0A7X5ZQG1"/>
<sequence>MTGTAEDASGDTQDTRTGFERARALADAILYEGYLLYPYRKSSPKNRVRWQFGIVAPRDWAEREGPVPETVAGSVESWQQQTETLLEAVPGAENPSVHVRVRFLQWLSKTVERREPGGGFVPVESLDDDAGTPQLSFDEAMPHECDVVAALSDLLGDGITVPIGAPAEESVQWLGEAGRVVRRRLPVSALATLRAQRLDTPFAAYRLRLRIENTYWCRVIKAGLLRRETLRSGRWVTRRTRAARLSVDVSTVVHRARALTGVT</sequence>
<organism evidence="1 2">
    <name type="scientific">Saccharomonospora amisosensis</name>
    <dbReference type="NCBI Taxonomy" id="1128677"/>
    <lineage>
        <taxon>Bacteria</taxon>
        <taxon>Bacillati</taxon>
        <taxon>Actinomycetota</taxon>
        <taxon>Actinomycetes</taxon>
        <taxon>Pseudonocardiales</taxon>
        <taxon>Pseudonocardiaceae</taxon>
        <taxon>Saccharomonospora</taxon>
    </lineage>
</organism>
<dbReference type="Proteomes" id="UP000545493">
    <property type="component" value="Unassembled WGS sequence"/>
</dbReference>
<dbReference type="RefSeq" id="WP_208415608.1">
    <property type="nucleotide sequence ID" value="NZ_JAAOYM010000001.1"/>
</dbReference>
<dbReference type="EMBL" id="JAAOYM010000001">
    <property type="protein sequence ID" value="NIJ11441.1"/>
    <property type="molecule type" value="Genomic_DNA"/>
</dbReference>
<keyword evidence="2" id="KW-1185">Reference proteome</keyword>
<evidence type="ECO:0000313" key="1">
    <source>
        <dbReference type="EMBL" id="NIJ11441.1"/>
    </source>
</evidence>
<evidence type="ECO:0000313" key="2">
    <source>
        <dbReference type="Proteomes" id="UP000545493"/>
    </source>
</evidence>
<protein>
    <submittedName>
        <fullName evidence="1">Uncharacterized protein</fullName>
    </submittedName>
</protein>
<gene>
    <name evidence="1" type="ORF">FHU38_001785</name>
</gene>
<reference evidence="1 2" key="1">
    <citation type="submission" date="2020-03" db="EMBL/GenBank/DDBJ databases">
        <title>Sequencing the genomes of 1000 actinobacteria strains.</title>
        <authorList>
            <person name="Klenk H.-P."/>
        </authorList>
    </citation>
    <scope>NUCLEOTIDE SEQUENCE [LARGE SCALE GENOMIC DNA]</scope>
    <source>
        <strain evidence="1 2">DSM 45685</strain>
    </source>
</reference>
<proteinExistence type="predicted"/>
<name>A0A7X5ZQG1_9PSEU</name>
<comment type="caution">
    <text evidence="1">The sequence shown here is derived from an EMBL/GenBank/DDBJ whole genome shotgun (WGS) entry which is preliminary data.</text>
</comment>
<accession>A0A7X5ZQG1</accession>